<dbReference type="OrthoDB" id="2521613at2"/>
<keyword evidence="3" id="KW-0597">Phosphoprotein</keyword>
<evidence type="ECO:0000256" key="3">
    <source>
        <dbReference type="ARBA" id="ARBA00022553"/>
    </source>
</evidence>
<comment type="caution">
    <text evidence="5">The sequence shown here is derived from an EMBL/GenBank/DDBJ whole genome shotgun (WGS) entry which is preliminary data.</text>
</comment>
<dbReference type="SUPFAM" id="SSF55874">
    <property type="entry name" value="ATPase domain of HSP90 chaperone/DNA topoisomerase II/histidine kinase"/>
    <property type="match status" value="1"/>
</dbReference>
<dbReference type="PROSITE" id="PS50109">
    <property type="entry name" value="HIS_KIN"/>
    <property type="match status" value="1"/>
</dbReference>
<dbReference type="EMBL" id="WOCD01000001">
    <property type="protein sequence ID" value="MUH71659.1"/>
    <property type="molecule type" value="Genomic_DNA"/>
</dbReference>
<dbReference type="Gene3D" id="3.30.450.40">
    <property type="match status" value="1"/>
</dbReference>
<accession>A0A6N8F8C5</accession>
<dbReference type="InterPro" id="IPR003661">
    <property type="entry name" value="HisK_dim/P_dom"/>
</dbReference>
<reference evidence="5 6" key="1">
    <citation type="submission" date="2019-11" db="EMBL/GenBank/DDBJ databases">
        <title>P. haliotis isolates from Z. marina roots.</title>
        <authorList>
            <person name="Cohen M."/>
            <person name="Jospin G."/>
            <person name="Eisen J.A."/>
            <person name="Coil D.A."/>
        </authorList>
    </citation>
    <scope>NUCLEOTIDE SEQUENCE [LARGE SCALE GENOMIC DNA]</scope>
    <source>
        <strain evidence="5 6">UCD-MCMsp1aY</strain>
    </source>
</reference>
<evidence type="ECO:0000259" key="4">
    <source>
        <dbReference type="PROSITE" id="PS50109"/>
    </source>
</evidence>
<dbReference type="SMART" id="SM00387">
    <property type="entry name" value="HATPase_c"/>
    <property type="match status" value="1"/>
</dbReference>
<sequence length="361" mass="39853">MDGNSFQDKTIDIGNGLSAFAINAKKPIKLDQSEILKLQSSGQIERIYGTMCHSWIGIPIINGKDVFGLIIVQSYSPSFTYSERDLEILTFVGSNINILMQQKRIEAEDKLIREEMLQKDKMASLGQLVAGIAHEINTPLGVCVTGISNLYEEHTVFKKAAVNGLVTEKQFNNFIEDVGETCSIIKSNVERASRLISSFKQVAVDQSSETIRLINIKNYINETIQSLNPLIKKTKHSITVTSPDCLELKTQPGALSQLITNLITNSFIHGFEDVKRGEIEIIVTEQDSKLEIIYKDNGKGMDEEQSTKFFDPFFTTKRGSGGSGLGGHIIFNIVATSLKGSIKLETAIGKGCKFIIAIPKV</sequence>
<dbReference type="PANTHER" id="PTHR43065:SF47">
    <property type="match status" value="1"/>
</dbReference>
<dbReference type="InterPro" id="IPR029016">
    <property type="entry name" value="GAF-like_dom_sf"/>
</dbReference>
<dbReference type="CDD" id="cd00082">
    <property type="entry name" value="HisKA"/>
    <property type="match status" value="1"/>
</dbReference>
<dbReference type="Pfam" id="PF01590">
    <property type="entry name" value="GAF"/>
    <property type="match status" value="1"/>
</dbReference>
<feature type="domain" description="Histidine kinase" evidence="4">
    <location>
        <begin position="131"/>
        <end position="361"/>
    </location>
</feature>
<dbReference type="Pfam" id="PF02518">
    <property type="entry name" value="HATPase_c"/>
    <property type="match status" value="1"/>
</dbReference>
<dbReference type="InterPro" id="IPR036890">
    <property type="entry name" value="HATPase_C_sf"/>
</dbReference>
<evidence type="ECO:0000313" key="5">
    <source>
        <dbReference type="EMBL" id="MUH71659.1"/>
    </source>
</evidence>
<dbReference type="SUPFAM" id="SSF55781">
    <property type="entry name" value="GAF domain-like"/>
    <property type="match status" value="1"/>
</dbReference>
<dbReference type="EC" id="2.7.13.3" evidence="2"/>
<dbReference type="InterPro" id="IPR003594">
    <property type="entry name" value="HATPase_dom"/>
</dbReference>
<protein>
    <recommendedName>
        <fullName evidence="2">histidine kinase</fullName>
        <ecNumber evidence="2">2.7.13.3</ecNumber>
    </recommendedName>
</protein>
<dbReference type="InterPro" id="IPR004358">
    <property type="entry name" value="Sig_transdc_His_kin-like_C"/>
</dbReference>
<dbReference type="PRINTS" id="PR00344">
    <property type="entry name" value="BCTRLSENSOR"/>
</dbReference>
<dbReference type="InterPro" id="IPR005467">
    <property type="entry name" value="His_kinase_dom"/>
</dbReference>
<proteinExistence type="predicted"/>
<keyword evidence="6" id="KW-1185">Reference proteome</keyword>
<dbReference type="InterPro" id="IPR036097">
    <property type="entry name" value="HisK_dim/P_sf"/>
</dbReference>
<evidence type="ECO:0000256" key="1">
    <source>
        <dbReference type="ARBA" id="ARBA00000085"/>
    </source>
</evidence>
<dbReference type="PANTHER" id="PTHR43065">
    <property type="entry name" value="SENSOR HISTIDINE KINASE"/>
    <property type="match status" value="1"/>
</dbReference>
<organism evidence="5 6">
    <name type="scientific">Psychrosphaera haliotis</name>
    <dbReference type="NCBI Taxonomy" id="555083"/>
    <lineage>
        <taxon>Bacteria</taxon>
        <taxon>Pseudomonadati</taxon>
        <taxon>Pseudomonadota</taxon>
        <taxon>Gammaproteobacteria</taxon>
        <taxon>Alteromonadales</taxon>
        <taxon>Pseudoalteromonadaceae</taxon>
        <taxon>Psychrosphaera</taxon>
    </lineage>
</organism>
<dbReference type="Gene3D" id="1.10.287.130">
    <property type="match status" value="1"/>
</dbReference>
<evidence type="ECO:0000313" key="6">
    <source>
        <dbReference type="Proteomes" id="UP000439994"/>
    </source>
</evidence>
<comment type="catalytic activity">
    <reaction evidence="1">
        <text>ATP + protein L-histidine = ADP + protein N-phospho-L-histidine.</text>
        <dbReference type="EC" id="2.7.13.3"/>
    </reaction>
</comment>
<evidence type="ECO:0000256" key="2">
    <source>
        <dbReference type="ARBA" id="ARBA00012438"/>
    </source>
</evidence>
<dbReference type="Gene3D" id="3.30.565.10">
    <property type="entry name" value="Histidine kinase-like ATPase, C-terminal domain"/>
    <property type="match status" value="1"/>
</dbReference>
<dbReference type="InterPro" id="IPR003018">
    <property type="entry name" value="GAF"/>
</dbReference>
<dbReference type="AlphaFoldDB" id="A0A6N8F8C5"/>
<dbReference type="GO" id="GO:0000155">
    <property type="term" value="F:phosphorelay sensor kinase activity"/>
    <property type="evidence" value="ECO:0007669"/>
    <property type="project" value="InterPro"/>
</dbReference>
<name>A0A6N8F8C5_9GAMM</name>
<dbReference type="SUPFAM" id="SSF47384">
    <property type="entry name" value="Homodimeric domain of signal transducing histidine kinase"/>
    <property type="match status" value="1"/>
</dbReference>
<dbReference type="Proteomes" id="UP000439994">
    <property type="component" value="Unassembled WGS sequence"/>
</dbReference>
<gene>
    <name evidence="5" type="ORF">GNP35_03580</name>
</gene>